<keyword evidence="3" id="KW-1185">Reference proteome</keyword>
<proteinExistence type="predicted"/>
<dbReference type="EMBL" id="JAIMJA010000011">
    <property type="protein sequence ID" value="MCE2595598.1"/>
    <property type="molecule type" value="Genomic_DNA"/>
</dbReference>
<dbReference type="PANTHER" id="PTHR37166">
    <property type="entry name" value="PROTEIN FLAG"/>
    <property type="match status" value="1"/>
</dbReference>
<dbReference type="InterPro" id="IPR005186">
    <property type="entry name" value="FlaG"/>
</dbReference>
<dbReference type="Proteomes" id="UP001201273">
    <property type="component" value="Unassembled WGS sequence"/>
</dbReference>
<dbReference type="RefSeq" id="WP_233053108.1">
    <property type="nucleotide sequence ID" value="NZ_JAIMJA010000011.1"/>
</dbReference>
<reference evidence="2 3" key="1">
    <citation type="journal article" date="2022" name="Environ. Microbiol. Rep.">
        <title>Eco-phylogenetic analyses reveal divergent evolution of vitamin B12 metabolism in the marine bacterial family 'Psychromonadaceae'.</title>
        <authorList>
            <person name="Jin X."/>
            <person name="Yang Y."/>
            <person name="Cao H."/>
            <person name="Gao B."/>
            <person name="Zhao Z."/>
        </authorList>
    </citation>
    <scope>NUCLEOTIDE SEQUENCE [LARGE SCALE GENOMIC DNA]</scope>
    <source>
        <strain evidence="2 3">MKS20</strain>
    </source>
</reference>
<dbReference type="Pfam" id="PF03646">
    <property type="entry name" value="FlaG"/>
    <property type="match status" value="1"/>
</dbReference>
<gene>
    <name evidence="2" type="ORF">K6Y31_12280</name>
</gene>
<dbReference type="Gene3D" id="3.30.160.170">
    <property type="entry name" value="FlaG-like"/>
    <property type="match status" value="1"/>
</dbReference>
<sequence>MKTTNQIYVADPSLLTGASSFKNDPRKSDNSTILSKDTTGIDSSVSASVTSTKRVEDTDKLKDHNNVEKVDKVDVEDAISTVHKFIDSNKRGVSFSIDDSTEKMVIKVIDKNTNETVKQMPSEEFLKIAEKIKALETDFSSKIGMLIDGIA</sequence>
<dbReference type="InterPro" id="IPR035924">
    <property type="entry name" value="FlaG-like_sf"/>
</dbReference>
<evidence type="ECO:0000256" key="1">
    <source>
        <dbReference type="SAM" id="MobiDB-lite"/>
    </source>
</evidence>
<dbReference type="SUPFAM" id="SSF160214">
    <property type="entry name" value="FlaG-like"/>
    <property type="match status" value="1"/>
</dbReference>
<keyword evidence="2" id="KW-0966">Cell projection</keyword>
<keyword evidence="2" id="KW-0969">Cilium</keyword>
<dbReference type="PANTHER" id="PTHR37166:SF1">
    <property type="entry name" value="PROTEIN FLAG"/>
    <property type="match status" value="1"/>
</dbReference>
<accession>A0ABS8WBH0</accession>
<name>A0ABS8WBH0_9GAMM</name>
<keyword evidence="2" id="KW-0282">Flagellum</keyword>
<feature type="region of interest" description="Disordered" evidence="1">
    <location>
        <begin position="16"/>
        <end position="37"/>
    </location>
</feature>
<comment type="caution">
    <text evidence="2">The sequence shown here is derived from an EMBL/GenBank/DDBJ whole genome shotgun (WGS) entry which is preliminary data.</text>
</comment>
<protein>
    <submittedName>
        <fullName evidence="2">Flagellar protein FlaG</fullName>
    </submittedName>
</protein>
<evidence type="ECO:0000313" key="2">
    <source>
        <dbReference type="EMBL" id="MCE2595598.1"/>
    </source>
</evidence>
<evidence type="ECO:0000313" key="3">
    <source>
        <dbReference type="Proteomes" id="UP001201273"/>
    </source>
</evidence>
<organism evidence="2 3">
    <name type="scientific">Motilimonas cestriensis</name>
    <dbReference type="NCBI Taxonomy" id="2742685"/>
    <lineage>
        <taxon>Bacteria</taxon>
        <taxon>Pseudomonadati</taxon>
        <taxon>Pseudomonadota</taxon>
        <taxon>Gammaproteobacteria</taxon>
        <taxon>Alteromonadales</taxon>
        <taxon>Alteromonadales genera incertae sedis</taxon>
        <taxon>Motilimonas</taxon>
    </lineage>
</organism>